<feature type="domain" description="Chromo" evidence="13">
    <location>
        <begin position="112"/>
        <end position="170"/>
    </location>
</feature>
<evidence type="ECO:0000256" key="5">
    <source>
        <dbReference type="ARBA" id="ARBA00022679"/>
    </source>
</evidence>
<comment type="similarity">
    <text evidence="12">Belongs to the class V-like SAM-binding methyltransferase superfamily. Histone-lysine methyltransferase family. Suvar3-9 subfamily.</text>
</comment>
<gene>
    <name evidence="17" type="ORF">CVLEPA_LOCUS21309</name>
</gene>
<reference evidence="17 18" key="1">
    <citation type="submission" date="2024-02" db="EMBL/GenBank/DDBJ databases">
        <authorList>
            <person name="Daric V."/>
            <person name="Darras S."/>
        </authorList>
    </citation>
    <scope>NUCLEOTIDE SEQUENCE [LARGE SCALE GENOMIC DNA]</scope>
</reference>
<keyword evidence="9 12" id="KW-0156">Chromatin regulator</keyword>
<name>A0ABP0GC00_CLALP</name>
<keyword evidence="3" id="KW-0158">Chromosome</keyword>
<dbReference type="InterPro" id="IPR007728">
    <property type="entry name" value="Pre-SET_dom"/>
</dbReference>
<keyword evidence="5 12" id="KW-0808">Transferase</keyword>
<dbReference type="PROSITE" id="PS50867">
    <property type="entry name" value="PRE_SET"/>
    <property type="match status" value="1"/>
</dbReference>
<dbReference type="PROSITE" id="PS50868">
    <property type="entry name" value="POST_SET"/>
    <property type="match status" value="1"/>
</dbReference>
<dbReference type="PROSITE" id="PS50280">
    <property type="entry name" value="SET"/>
    <property type="match status" value="1"/>
</dbReference>
<evidence type="ECO:0000256" key="4">
    <source>
        <dbReference type="ARBA" id="ARBA00022603"/>
    </source>
</evidence>
<evidence type="ECO:0000256" key="9">
    <source>
        <dbReference type="ARBA" id="ARBA00022853"/>
    </source>
</evidence>
<evidence type="ECO:0000256" key="3">
    <source>
        <dbReference type="ARBA" id="ARBA00022454"/>
    </source>
</evidence>
<evidence type="ECO:0000256" key="1">
    <source>
        <dbReference type="ARBA" id="ARBA00004123"/>
    </source>
</evidence>
<evidence type="ECO:0000259" key="14">
    <source>
        <dbReference type="PROSITE" id="PS50280"/>
    </source>
</evidence>
<dbReference type="SMART" id="SM00298">
    <property type="entry name" value="CHROMO"/>
    <property type="match status" value="1"/>
</dbReference>
<dbReference type="InterPro" id="IPR046341">
    <property type="entry name" value="SET_dom_sf"/>
</dbReference>
<dbReference type="SMART" id="SM00468">
    <property type="entry name" value="PreSET"/>
    <property type="match status" value="1"/>
</dbReference>
<dbReference type="Proteomes" id="UP001642483">
    <property type="component" value="Unassembled WGS sequence"/>
</dbReference>
<evidence type="ECO:0000256" key="6">
    <source>
        <dbReference type="ARBA" id="ARBA00022691"/>
    </source>
</evidence>
<dbReference type="InterPro" id="IPR011381">
    <property type="entry name" value="H3-K9_MeTrfase_SUV39H1/2-like"/>
</dbReference>
<dbReference type="PANTHER" id="PTHR46223:SF4">
    <property type="entry name" value="HISTONE-LYSINE N-METHYLTRANSFERASE-RELATED"/>
    <property type="match status" value="1"/>
</dbReference>
<keyword evidence="7 12" id="KW-0479">Metal-binding</keyword>
<sequence>MEPPTKKIKIEKAAVRGKGPVVSCYTVIETLQQIASKQGVHFDVVHPRKRKHSMPYAETYWFYDSGNLVNSNGIINHKKTTASNGCKTMLIKAHQLKARKMQTSKKSSNSLFEVEYIANFKVIESKRYYLVKWVGWPMEANTWEPICNLSCSSLIQEFHEEYMMQLDKFMTKKNLHWEKLIRPGKLCRNITQRMFDMIPNNFHFHAEYATKKQKLHVELMAWQKKINSINGQKPLLAIENEVDLEPFPSNFTWIVNNIPGKGVTLPVDPLLGCNCVDGCGNNLDKGGCCPGVHKGRFAYGLEDRFIRIKPGKPIFECNSRCKCGPNCSNRVVQRGPQYAISLFKTPNGKGWGVKALQPIPKGAFVMEYVGEIITNEEAERRGKEYDSCGITYLFDLDFYDSQNPLTVDATNFGNMSHFVNHSCSPNLQVYNVFIDNLDPSLPRIALFARKNIGINEELTFDYQMTGDMTDGREDIVTNINDLSSTAVGGSTDDNSSENSFSACSSIKKRTRCLCGSSNCRMWLI</sequence>
<dbReference type="EC" id="2.1.1.355" evidence="12"/>
<dbReference type="SUPFAM" id="SSF54160">
    <property type="entry name" value="Chromo domain-like"/>
    <property type="match status" value="1"/>
</dbReference>
<dbReference type="InterPro" id="IPR016197">
    <property type="entry name" value="Chromo-like_dom_sf"/>
</dbReference>
<evidence type="ECO:0000259" key="16">
    <source>
        <dbReference type="PROSITE" id="PS50868"/>
    </source>
</evidence>
<comment type="caution">
    <text evidence="17">The sequence shown here is derived from an EMBL/GenBank/DDBJ whole genome shotgun (WGS) entry which is preliminary data.</text>
</comment>
<dbReference type="InterPro" id="IPR000953">
    <property type="entry name" value="Chromo/chromo_shadow_dom"/>
</dbReference>
<evidence type="ECO:0000256" key="7">
    <source>
        <dbReference type="ARBA" id="ARBA00022723"/>
    </source>
</evidence>
<dbReference type="InterPro" id="IPR023780">
    <property type="entry name" value="Chromo_domain"/>
</dbReference>
<feature type="domain" description="SET" evidence="14">
    <location>
        <begin position="338"/>
        <end position="463"/>
    </location>
</feature>
<keyword evidence="4 12" id="KW-0489">Methyltransferase</keyword>
<dbReference type="Pfam" id="PF00856">
    <property type="entry name" value="SET"/>
    <property type="match status" value="1"/>
</dbReference>
<dbReference type="Gene3D" id="2.40.50.40">
    <property type="match status" value="1"/>
</dbReference>
<feature type="domain" description="Post-SET" evidence="16">
    <location>
        <begin position="508"/>
        <end position="524"/>
    </location>
</feature>
<comment type="subcellular location">
    <subcellularLocation>
        <location evidence="2">Chromosome</location>
        <location evidence="2">Centromere</location>
    </subcellularLocation>
    <subcellularLocation>
        <location evidence="1 12">Nucleus</location>
    </subcellularLocation>
</comment>
<evidence type="ECO:0000259" key="13">
    <source>
        <dbReference type="PROSITE" id="PS50013"/>
    </source>
</evidence>
<keyword evidence="8 12" id="KW-0862">Zinc</keyword>
<proteinExistence type="inferred from homology"/>
<evidence type="ECO:0000313" key="17">
    <source>
        <dbReference type="EMBL" id="CAK8689282.1"/>
    </source>
</evidence>
<dbReference type="CDD" id="cd10542">
    <property type="entry name" value="SET_SUV39H"/>
    <property type="match status" value="1"/>
</dbReference>
<dbReference type="PIRSF" id="PIRSF009343">
    <property type="entry name" value="SUV39_SET"/>
    <property type="match status" value="1"/>
</dbReference>
<keyword evidence="6 12" id="KW-0949">S-adenosyl-L-methionine</keyword>
<evidence type="ECO:0000259" key="15">
    <source>
        <dbReference type="PROSITE" id="PS50867"/>
    </source>
</evidence>
<protein>
    <recommendedName>
        <fullName evidence="12">Histone-lysine N-methyltransferase</fullName>
        <ecNumber evidence="12">2.1.1.355</ecNumber>
    </recommendedName>
</protein>
<accession>A0ABP0GC00</accession>
<dbReference type="EMBL" id="CAWYQH010000108">
    <property type="protein sequence ID" value="CAK8689282.1"/>
    <property type="molecule type" value="Genomic_DNA"/>
</dbReference>
<dbReference type="InterPro" id="IPR023779">
    <property type="entry name" value="Chromodomain_CS"/>
</dbReference>
<evidence type="ECO:0000256" key="8">
    <source>
        <dbReference type="ARBA" id="ARBA00022833"/>
    </source>
</evidence>
<evidence type="ECO:0000256" key="2">
    <source>
        <dbReference type="ARBA" id="ARBA00004584"/>
    </source>
</evidence>
<dbReference type="Pfam" id="PF00385">
    <property type="entry name" value="Chromo"/>
    <property type="match status" value="1"/>
</dbReference>
<evidence type="ECO:0000256" key="11">
    <source>
        <dbReference type="ARBA" id="ARBA00023328"/>
    </source>
</evidence>
<evidence type="ECO:0000313" key="18">
    <source>
        <dbReference type="Proteomes" id="UP001642483"/>
    </source>
</evidence>
<dbReference type="PROSITE" id="PS00598">
    <property type="entry name" value="CHROMO_1"/>
    <property type="match status" value="1"/>
</dbReference>
<dbReference type="Gene3D" id="2.170.270.10">
    <property type="entry name" value="SET domain"/>
    <property type="match status" value="1"/>
</dbReference>
<keyword evidence="11" id="KW-0137">Centromere</keyword>
<evidence type="ECO:0000256" key="10">
    <source>
        <dbReference type="ARBA" id="ARBA00023242"/>
    </source>
</evidence>
<feature type="domain" description="Pre-SET" evidence="15">
    <location>
        <begin position="271"/>
        <end position="335"/>
    </location>
</feature>
<dbReference type="InterPro" id="IPR050973">
    <property type="entry name" value="H3K9_Histone-Lys_N-MTase"/>
</dbReference>
<organism evidence="17 18">
    <name type="scientific">Clavelina lepadiformis</name>
    <name type="common">Light-bulb sea squirt</name>
    <name type="synonym">Ascidia lepadiformis</name>
    <dbReference type="NCBI Taxonomy" id="159417"/>
    <lineage>
        <taxon>Eukaryota</taxon>
        <taxon>Metazoa</taxon>
        <taxon>Chordata</taxon>
        <taxon>Tunicata</taxon>
        <taxon>Ascidiacea</taxon>
        <taxon>Aplousobranchia</taxon>
        <taxon>Clavelinidae</taxon>
        <taxon>Clavelina</taxon>
    </lineage>
</organism>
<keyword evidence="18" id="KW-1185">Reference proteome</keyword>
<dbReference type="PROSITE" id="PS50013">
    <property type="entry name" value="CHROMO_2"/>
    <property type="match status" value="1"/>
</dbReference>
<comment type="catalytic activity">
    <reaction evidence="12">
        <text>L-lysyl(9)-[histone H3] + 3 S-adenosyl-L-methionine = N(6),N(6),N(6)-trimethyl-L-lysyl(9)-[histone H3] + 3 S-adenosyl-L-homocysteine + 3 H(+)</text>
        <dbReference type="Rhea" id="RHEA:60276"/>
        <dbReference type="Rhea" id="RHEA-COMP:15538"/>
        <dbReference type="Rhea" id="RHEA-COMP:15546"/>
        <dbReference type="ChEBI" id="CHEBI:15378"/>
        <dbReference type="ChEBI" id="CHEBI:29969"/>
        <dbReference type="ChEBI" id="CHEBI:57856"/>
        <dbReference type="ChEBI" id="CHEBI:59789"/>
        <dbReference type="ChEBI" id="CHEBI:61961"/>
        <dbReference type="EC" id="2.1.1.355"/>
    </reaction>
</comment>
<dbReference type="InterPro" id="IPR001214">
    <property type="entry name" value="SET_dom"/>
</dbReference>
<dbReference type="InterPro" id="IPR003616">
    <property type="entry name" value="Post-SET_dom"/>
</dbReference>
<dbReference type="SUPFAM" id="SSF82199">
    <property type="entry name" value="SET domain"/>
    <property type="match status" value="1"/>
</dbReference>
<dbReference type="Pfam" id="PF05033">
    <property type="entry name" value="Pre-SET"/>
    <property type="match status" value="1"/>
</dbReference>
<keyword evidence="10 12" id="KW-0539">Nucleus</keyword>
<evidence type="ECO:0000256" key="12">
    <source>
        <dbReference type="PIRNR" id="PIRNR009343"/>
    </source>
</evidence>
<dbReference type="PANTHER" id="PTHR46223">
    <property type="entry name" value="HISTONE-LYSINE N-METHYLTRANSFERASE SUV39H"/>
    <property type="match status" value="1"/>
</dbReference>
<dbReference type="SMART" id="SM00317">
    <property type="entry name" value="SET"/>
    <property type="match status" value="1"/>
</dbReference>